<name>A0ABS3LG30_9ENTE</name>
<keyword evidence="1" id="KW-0812">Transmembrane</keyword>
<dbReference type="Pfam" id="PF10823">
    <property type="entry name" value="DUF2568"/>
    <property type="match status" value="1"/>
</dbReference>
<dbReference type="RefSeq" id="WP_207675585.1">
    <property type="nucleotide sequence ID" value="NZ_JAFREM010000038.1"/>
</dbReference>
<organism evidence="2 3">
    <name type="scientific">Candidatus Enterococcus moelleringii</name>
    <dbReference type="NCBI Taxonomy" id="2815325"/>
    <lineage>
        <taxon>Bacteria</taxon>
        <taxon>Bacillati</taxon>
        <taxon>Bacillota</taxon>
        <taxon>Bacilli</taxon>
        <taxon>Lactobacillales</taxon>
        <taxon>Enterococcaceae</taxon>
        <taxon>Enterococcus</taxon>
    </lineage>
</organism>
<protein>
    <submittedName>
        <fullName evidence="2">YrdB family protein</fullName>
    </submittedName>
</protein>
<keyword evidence="1" id="KW-1133">Transmembrane helix</keyword>
<accession>A0ABS3LG30</accession>
<evidence type="ECO:0000313" key="3">
    <source>
        <dbReference type="Proteomes" id="UP000664601"/>
    </source>
</evidence>
<proteinExistence type="predicted"/>
<reference evidence="2 3" key="1">
    <citation type="submission" date="2021-03" db="EMBL/GenBank/DDBJ databases">
        <title>Enterococcal diversity collection.</title>
        <authorList>
            <person name="Gilmore M.S."/>
            <person name="Schwartzman J."/>
            <person name="Van Tyne D."/>
            <person name="Martin M."/>
            <person name="Earl A.M."/>
            <person name="Manson A.L."/>
            <person name="Straub T."/>
            <person name="Salamzade R."/>
            <person name="Saavedra J."/>
            <person name="Lebreton F."/>
            <person name="Prichula J."/>
            <person name="Schaufler K."/>
            <person name="Gaca A."/>
            <person name="Sgardioli B."/>
            <person name="Wagenaar J."/>
            <person name="Strong T."/>
        </authorList>
    </citation>
    <scope>NUCLEOTIDE SEQUENCE [LARGE SCALE GENOMIC DNA]</scope>
    <source>
        <strain evidence="2 3">669A</strain>
    </source>
</reference>
<comment type="caution">
    <text evidence="2">The sequence shown here is derived from an EMBL/GenBank/DDBJ whole genome shotgun (WGS) entry which is preliminary data.</text>
</comment>
<feature type="transmembrane region" description="Helical" evidence="1">
    <location>
        <begin position="68"/>
        <end position="86"/>
    </location>
</feature>
<gene>
    <name evidence="2" type="ORF">JZO70_20640</name>
</gene>
<keyword evidence="1" id="KW-0472">Membrane</keyword>
<dbReference type="EMBL" id="JAFREM010000038">
    <property type="protein sequence ID" value="MBO1308594.1"/>
    <property type="molecule type" value="Genomic_DNA"/>
</dbReference>
<evidence type="ECO:0000313" key="2">
    <source>
        <dbReference type="EMBL" id="MBO1308594.1"/>
    </source>
</evidence>
<dbReference type="InterPro" id="IPR021214">
    <property type="entry name" value="DUF2568"/>
</dbReference>
<feature type="transmembrane region" description="Helical" evidence="1">
    <location>
        <begin position="37"/>
        <end position="56"/>
    </location>
</feature>
<feature type="transmembrane region" description="Helical" evidence="1">
    <location>
        <begin position="92"/>
        <end position="110"/>
    </location>
</feature>
<sequence length="113" mass="12578">MSFLAAITLGIRFILEIITVVGLFSGSFIQKYWGEKFLFGLLAFAITLVWAKYGAPKSSLSLTGMSKLVLELVVYGIGILGIWRIFGMRTGLFYMSFVVGDLLLMYLLNLQGH</sequence>
<dbReference type="Proteomes" id="UP000664601">
    <property type="component" value="Unassembled WGS sequence"/>
</dbReference>
<feature type="transmembrane region" description="Helical" evidence="1">
    <location>
        <begin position="7"/>
        <end position="25"/>
    </location>
</feature>
<keyword evidence="3" id="KW-1185">Reference proteome</keyword>
<evidence type="ECO:0000256" key="1">
    <source>
        <dbReference type="SAM" id="Phobius"/>
    </source>
</evidence>